<comment type="caution">
    <text evidence="11">The sequence shown here is derived from an EMBL/GenBank/DDBJ whole genome shotgun (WGS) entry which is preliminary data.</text>
</comment>
<keyword evidence="5" id="KW-0378">Hydrolase</keyword>
<dbReference type="GO" id="GO:0006071">
    <property type="term" value="P:glycerol metabolic process"/>
    <property type="evidence" value="ECO:0007669"/>
    <property type="project" value="UniProtKB-KW"/>
</dbReference>
<evidence type="ECO:0000259" key="10">
    <source>
        <dbReference type="PROSITE" id="PS51704"/>
    </source>
</evidence>
<feature type="signal peptide" evidence="9">
    <location>
        <begin position="1"/>
        <end position="23"/>
    </location>
</feature>
<keyword evidence="3 9" id="KW-0732">Signal</keyword>
<name>A0ABD1XFL6_9MARC</name>
<keyword evidence="12" id="KW-1185">Reference proteome</keyword>
<evidence type="ECO:0000256" key="8">
    <source>
        <dbReference type="SAM" id="MobiDB-lite"/>
    </source>
</evidence>
<dbReference type="PANTHER" id="PTHR43620">
    <property type="entry name" value="GLYCEROPHOSPHORYL DIESTER PHOSPHODIESTERASE"/>
    <property type="match status" value="1"/>
</dbReference>
<organism evidence="11 12">
    <name type="scientific">Riccia fluitans</name>
    <dbReference type="NCBI Taxonomy" id="41844"/>
    <lineage>
        <taxon>Eukaryota</taxon>
        <taxon>Viridiplantae</taxon>
        <taxon>Streptophyta</taxon>
        <taxon>Embryophyta</taxon>
        <taxon>Marchantiophyta</taxon>
        <taxon>Marchantiopsida</taxon>
        <taxon>Marchantiidae</taxon>
        <taxon>Marchantiales</taxon>
        <taxon>Ricciaceae</taxon>
        <taxon>Riccia</taxon>
    </lineage>
</organism>
<evidence type="ECO:0000256" key="1">
    <source>
        <dbReference type="ARBA" id="ARBA00007277"/>
    </source>
</evidence>
<evidence type="ECO:0000256" key="5">
    <source>
        <dbReference type="ARBA" id="ARBA00022801"/>
    </source>
</evidence>
<dbReference type="EC" id="3.1.4.46" evidence="2"/>
<evidence type="ECO:0000256" key="9">
    <source>
        <dbReference type="SAM" id="SignalP"/>
    </source>
</evidence>
<dbReference type="PROSITE" id="PS51704">
    <property type="entry name" value="GP_PDE"/>
    <property type="match status" value="2"/>
</dbReference>
<keyword evidence="4" id="KW-0319">Glycerol metabolism</keyword>
<dbReference type="Proteomes" id="UP001605036">
    <property type="component" value="Unassembled WGS sequence"/>
</dbReference>
<feature type="domain" description="GP-PDE" evidence="10">
    <location>
        <begin position="360"/>
        <end position="663"/>
    </location>
</feature>
<feature type="chain" id="PRO_5044762584" description="glycerophosphodiester phosphodiesterase" evidence="9">
    <location>
        <begin position="24"/>
        <end position="750"/>
    </location>
</feature>
<dbReference type="AlphaFoldDB" id="A0ABD1XFL6"/>
<reference evidence="11 12" key="1">
    <citation type="submission" date="2024-09" db="EMBL/GenBank/DDBJ databases">
        <title>Chromosome-scale assembly of Riccia fluitans.</title>
        <authorList>
            <person name="Paukszto L."/>
            <person name="Sawicki J."/>
            <person name="Karawczyk K."/>
            <person name="Piernik-Szablinska J."/>
            <person name="Szczecinska M."/>
            <person name="Mazdziarz M."/>
        </authorList>
    </citation>
    <scope>NUCLEOTIDE SEQUENCE [LARGE SCALE GENOMIC DNA]</scope>
    <source>
        <strain evidence="11">Rf_01</strain>
        <tissue evidence="11">Aerial parts of the thallus</tissue>
    </source>
</reference>
<feature type="region of interest" description="Disordered" evidence="8">
    <location>
        <begin position="706"/>
        <end position="725"/>
    </location>
</feature>
<dbReference type="Pfam" id="PF03009">
    <property type="entry name" value="GDPD"/>
    <property type="match status" value="1"/>
</dbReference>
<sequence length="750" mass="81888">MIRASILLLLFSLLLPNSAPVGAAWQTLSGKPPLVIANGGTSGLYPDQTVPAYQDALNYSLPGVVYSCSLQLVNTSVGVPQGICRTGLDLKNSTDIDSVFPSRNKTYIIDGKEVTGWFAPDFINDEIFGNVSAKQSSFSRTPAFDNVLLPILAPEQLAQLGFQPVWLNAESPSFFEAHGLNMTDYLVGFLTDARVTPPQFLSASEVTILKKLQSPAKTAKTNLIFKFLDEAATEPTTNQTYGTLLGNLSDIATFASGILVPKSYIWPRNAIATALEQHTSLVDDAHKANLEIYAYNFFNDEYPAPYEYSFDPIMEIMYFIEKFNFSVDGLFTDFPTTASEAIACYASNSLNSTLPGIISTTIISHNGNSGDWPGSTIPAYNSAIDAGVGYIDCSVQITKDGVLICRESPDLVPNTNVASVPTLFQFYAKTYPALQSAQGVFTFDLTWSEIQSNLKAIIFNPTESFARNPANDGIYDIITFADFLSLAKNNSVGAYIDIQNAVYLRTNQNLSVVDSVAQALKAAGYTDPSQKVAIQSEDSSALARLRDLNVTYPLTYLIPYSKEKPLAVTADDFVDIKKYATAVSIARRLVEPLDPTSFLLPTKIVDWAHAQNLSAYFFFLRNEQVVFPFDLKADPTMELFMLTERYKMDGFITDFPVTTVNYFENHCLPNGKSRSNIDFVIPNVEPGLLAIPPAASPPLPDLVVPEPPLMGPAPPAPAPSSKPSGSPSRFSTSLFFSAVFPILLQFLAIL</sequence>
<dbReference type="GO" id="GO:0008889">
    <property type="term" value="F:glycerophosphodiester phosphodiesterase activity"/>
    <property type="evidence" value="ECO:0007669"/>
    <property type="project" value="UniProtKB-EC"/>
</dbReference>
<feature type="compositionally biased region" description="Pro residues" evidence="8">
    <location>
        <begin position="706"/>
        <end position="720"/>
    </location>
</feature>
<comment type="catalytic activity">
    <reaction evidence="7">
        <text>a sn-glycero-3-phosphodiester + H2O = an alcohol + sn-glycerol 3-phosphate + H(+)</text>
        <dbReference type="Rhea" id="RHEA:12969"/>
        <dbReference type="ChEBI" id="CHEBI:15377"/>
        <dbReference type="ChEBI" id="CHEBI:15378"/>
        <dbReference type="ChEBI" id="CHEBI:30879"/>
        <dbReference type="ChEBI" id="CHEBI:57597"/>
        <dbReference type="ChEBI" id="CHEBI:83408"/>
        <dbReference type="EC" id="3.1.4.46"/>
    </reaction>
</comment>
<evidence type="ECO:0000256" key="6">
    <source>
        <dbReference type="ARBA" id="ARBA00023180"/>
    </source>
</evidence>
<dbReference type="InterPro" id="IPR030395">
    <property type="entry name" value="GP_PDE_dom"/>
</dbReference>
<evidence type="ECO:0000256" key="4">
    <source>
        <dbReference type="ARBA" id="ARBA00022798"/>
    </source>
</evidence>
<proteinExistence type="inferred from homology"/>
<dbReference type="SUPFAM" id="SSF51695">
    <property type="entry name" value="PLC-like phosphodiesterases"/>
    <property type="match status" value="2"/>
</dbReference>
<evidence type="ECO:0000256" key="3">
    <source>
        <dbReference type="ARBA" id="ARBA00022729"/>
    </source>
</evidence>
<protein>
    <recommendedName>
        <fullName evidence="2">glycerophosphodiester phosphodiesterase</fullName>
        <ecNumber evidence="2">3.1.4.46</ecNumber>
    </recommendedName>
</protein>
<evidence type="ECO:0000313" key="12">
    <source>
        <dbReference type="Proteomes" id="UP001605036"/>
    </source>
</evidence>
<evidence type="ECO:0000313" key="11">
    <source>
        <dbReference type="EMBL" id="KAL2607544.1"/>
    </source>
</evidence>
<evidence type="ECO:0000256" key="2">
    <source>
        <dbReference type="ARBA" id="ARBA00012247"/>
    </source>
</evidence>
<dbReference type="InterPro" id="IPR017946">
    <property type="entry name" value="PLC-like_Pdiesterase_TIM-brl"/>
</dbReference>
<gene>
    <name evidence="11" type="ORF">R1flu_026117</name>
</gene>
<keyword evidence="6" id="KW-0325">Glycoprotein</keyword>
<comment type="similarity">
    <text evidence="1">Belongs to the glycerophosphoryl diester phosphodiesterase family.</text>
</comment>
<dbReference type="EMBL" id="JBHFFA010000008">
    <property type="protein sequence ID" value="KAL2607544.1"/>
    <property type="molecule type" value="Genomic_DNA"/>
</dbReference>
<dbReference type="Gene3D" id="3.20.20.190">
    <property type="entry name" value="Phosphatidylinositol (PI) phosphodiesterase"/>
    <property type="match status" value="2"/>
</dbReference>
<feature type="domain" description="GP-PDE" evidence="10">
    <location>
        <begin position="33"/>
        <end position="342"/>
    </location>
</feature>
<dbReference type="FunFam" id="3.20.20.190:FF:000011">
    <property type="entry name" value="Glycerophosphodiester phosphodiesterase GDPDL3"/>
    <property type="match status" value="1"/>
</dbReference>
<dbReference type="PANTHER" id="PTHR43620:SF7">
    <property type="entry name" value="GLYCEROPHOSPHODIESTER PHOSPHODIESTERASE GDPD5-RELATED"/>
    <property type="match status" value="1"/>
</dbReference>
<evidence type="ECO:0000256" key="7">
    <source>
        <dbReference type="ARBA" id="ARBA00047512"/>
    </source>
</evidence>
<accession>A0ABD1XFL6</accession>